<keyword evidence="2" id="KW-1185">Reference proteome</keyword>
<proteinExistence type="predicted"/>
<gene>
    <name evidence="1" type="ORF">BV22DRAFT_921130</name>
</gene>
<reference evidence="1" key="1">
    <citation type="journal article" date="2021" name="New Phytol.">
        <title>Evolutionary innovations through gain and loss of genes in the ectomycorrhizal Boletales.</title>
        <authorList>
            <person name="Wu G."/>
            <person name="Miyauchi S."/>
            <person name="Morin E."/>
            <person name="Kuo A."/>
            <person name="Drula E."/>
            <person name="Varga T."/>
            <person name="Kohler A."/>
            <person name="Feng B."/>
            <person name="Cao Y."/>
            <person name="Lipzen A."/>
            <person name="Daum C."/>
            <person name="Hundley H."/>
            <person name="Pangilinan J."/>
            <person name="Johnson J."/>
            <person name="Barry K."/>
            <person name="LaButti K."/>
            <person name="Ng V."/>
            <person name="Ahrendt S."/>
            <person name="Min B."/>
            <person name="Choi I.G."/>
            <person name="Park H."/>
            <person name="Plett J.M."/>
            <person name="Magnuson J."/>
            <person name="Spatafora J.W."/>
            <person name="Nagy L.G."/>
            <person name="Henrissat B."/>
            <person name="Grigoriev I.V."/>
            <person name="Yang Z.L."/>
            <person name="Xu J."/>
            <person name="Martin F.M."/>
        </authorList>
    </citation>
    <scope>NUCLEOTIDE SEQUENCE</scope>
    <source>
        <strain evidence="1">KUC20120723A-06</strain>
    </source>
</reference>
<comment type="caution">
    <text evidence="1">The sequence shown here is derived from an EMBL/GenBank/DDBJ whole genome shotgun (WGS) entry which is preliminary data.</text>
</comment>
<sequence>MDVPVGTVSIDLSDSWDGLYWSFLVATVLSGITIVQAWIYINNCEMDPWGLRILVIGLILGDLTTTGLDLHVLHFSLVENFGNLKPLGDITKTAASEFLLTMVIVYIVQIFFASRVYLFTRDQLWLPAGIMIFGTGAFVTGTMAAADMFKHPVMAFLTTRQNEILFGINGGFAAIADIGITVSLTWTLASAKRGVKRTDTMLQKLLLYIVSRGLLVSVTQVLFLVVFLTGPGSVHWAPFHFMASKLYVITMVALLNGRHNLRDQQGGNVFSTSSLFTDSRAVREPPPTHILVHKTVELTRFRDDLSNNCQTRAKSDQPRKDHDVQFPEDDKMPRAI</sequence>
<protein>
    <submittedName>
        <fullName evidence="1">Uncharacterized protein</fullName>
    </submittedName>
</protein>
<dbReference type="Proteomes" id="UP000790709">
    <property type="component" value="Unassembled WGS sequence"/>
</dbReference>
<name>A0ACB8AY73_9AGAM</name>
<dbReference type="EMBL" id="MU266883">
    <property type="protein sequence ID" value="KAH7917978.1"/>
    <property type="molecule type" value="Genomic_DNA"/>
</dbReference>
<evidence type="ECO:0000313" key="1">
    <source>
        <dbReference type="EMBL" id="KAH7917978.1"/>
    </source>
</evidence>
<organism evidence="1 2">
    <name type="scientific">Leucogyrophana mollusca</name>
    <dbReference type="NCBI Taxonomy" id="85980"/>
    <lineage>
        <taxon>Eukaryota</taxon>
        <taxon>Fungi</taxon>
        <taxon>Dikarya</taxon>
        <taxon>Basidiomycota</taxon>
        <taxon>Agaricomycotina</taxon>
        <taxon>Agaricomycetes</taxon>
        <taxon>Agaricomycetidae</taxon>
        <taxon>Boletales</taxon>
        <taxon>Boletales incertae sedis</taxon>
        <taxon>Leucogyrophana</taxon>
    </lineage>
</organism>
<accession>A0ACB8AY73</accession>
<evidence type="ECO:0000313" key="2">
    <source>
        <dbReference type="Proteomes" id="UP000790709"/>
    </source>
</evidence>